<organism evidence="2 3">
    <name type="scientific">Streptomyces malaysiensis</name>
    <dbReference type="NCBI Taxonomy" id="92644"/>
    <lineage>
        <taxon>Bacteria</taxon>
        <taxon>Bacillati</taxon>
        <taxon>Actinomycetota</taxon>
        <taxon>Actinomycetes</taxon>
        <taxon>Kitasatosporales</taxon>
        <taxon>Streptomycetaceae</taxon>
        <taxon>Streptomyces</taxon>
        <taxon>Streptomyces violaceusniger group</taxon>
    </lineage>
</organism>
<dbReference type="EMBL" id="LJIW01000002">
    <property type="protein sequence ID" value="PNG89751.1"/>
    <property type="molecule type" value="Genomic_DNA"/>
</dbReference>
<accession>A0A2J7YP09</accession>
<name>A0A2J7YP09_STRMQ</name>
<proteinExistence type="predicted"/>
<dbReference type="RefSeq" id="WP_180990766.1">
    <property type="nucleotide sequence ID" value="NZ_LJIW01000002.1"/>
</dbReference>
<reference evidence="2 3" key="1">
    <citation type="submission" date="2015-09" db="EMBL/GenBank/DDBJ databases">
        <title>Genome sequence, genome mining and natural product profiling of a biocontrol bacterium Streptomyces malaysiensis F913.</title>
        <authorList>
            <person name="Xu Y."/>
            <person name="Wei J."/>
            <person name="Xie J."/>
            <person name="Li T."/>
            <person name="Zhou Z."/>
        </authorList>
    </citation>
    <scope>NUCLEOTIDE SEQUENCE [LARGE SCALE GENOMIC DNA]</scope>
    <source>
        <strain evidence="2 3">F913</strain>
    </source>
</reference>
<keyword evidence="3" id="KW-1185">Reference proteome</keyword>
<keyword evidence="1" id="KW-0472">Membrane</keyword>
<keyword evidence="1" id="KW-1133">Transmembrane helix</keyword>
<evidence type="ECO:0000313" key="3">
    <source>
        <dbReference type="Proteomes" id="UP000236520"/>
    </source>
</evidence>
<keyword evidence="1" id="KW-0812">Transmembrane</keyword>
<sequence>MLHAFSLQVSFLTAAQYAAWIAIGLLAGVIVQRLPLRGTQVAMDLIRAGTVLSVPVVPRSVPCTWPIWCWGPGDRPGDRDLRRGRLGLPAVDRQQGGADGPRSPWYVVSYLVSAVLLRRLPQPAPVRRRAKIESMVTLIREGWRFVAHPG</sequence>
<dbReference type="AlphaFoldDB" id="A0A2J7YP09"/>
<comment type="caution">
    <text evidence="2">The sequence shown here is derived from an EMBL/GenBank/DDBJ whole genome shotgun (WGS) entry which is preliminary data.</text>
</comment>
<evidence type="ECO:0000256" key="1">
    <source>
        <dbReference type="SAM" id="Phobius"/>
    </source>
</evidence>
<protein>
    <submittedName>
        <fullName evidence="2">Uncharacterized protein</fullName>
    </submittedName>
</protein>
<evidence type="ECO:0000313" key="2">
    <source>
        <dbReference type="EMBL" id="PNG89751.1"/>
    </source>
</evidence>
<gene>
    <name evidence="2" type="ORF">SMF913_25216</name>
</gene>
<feature type="transmembrane region" description="Helical" evidence="1">
    <location>
        <begin position="12"/>
        <end position="31"/>
    </location>
</feature>
<dbReference type="Proteomes" id="UP000236520">
    <property type="component" value="Unassembled WGS sequence"/>
</dbReference>